<feature type="transmembrane region" description="Helical" evidence="1">
    <location>
        <begin position="51"/>
        <end position="68"/>
    </location>
</feature>
<protein>
    <submittedName>
        <fullName evidence="2">Uncharacterized protein</fullName>
    </submittedName>
</protein>
<gene>
    <name evidence="2" type="ORF">N825_11205</name>
</gene>
<dbReference type="EMBL" id="AVFL01000016">
    <property type="protein sequence ID" value="EWY38735.1"/>
    <property type="molecule type" value="Genomic_DNA"/>
</dbReference>
<name>W9GXU1_9PROT</name>
<proteinExistence type="predicted"/>
<dbReference type="Proteomes" id="UP000019486">
    <property type="component" value="Unassembled WGS sequence"/>
</dbReference>
<evidence type="ECO:0000313" key="2">
    <source>
        <dbReference type="EMBL" id="EWY38735.1"/>
    </source>
</evidence>
<keyword evidence="1" id="KW-0472">Membrane</keyword>
<organism evidence="2 3">
    <name type="scientific">Skermanella stibiiresistens SB22</name>
    <dbReference type="NCBI Taxonomy" id="1385369"/>
    <lineage>
        <taxon>Bacteria</taxon>
        <taxon>Pseudomonadati</taxon>
        <taxon>Pseudomonadota</taxon>
        <taxon>Alphaproteobacteria</taxon>
        <taxon>Rhodospirillales</taxon>
        <taxon>Azospirillaceae</taxon>
        <taxon>Skermanella</taxon>
    </lineage>
</organism>
<reference evidence="2 3" key="1">
    <citation type="submission" date="2013-08" db="EMBL/GenBank/DDBJ databases">
        <title>The genome sequence of Skermanella stibiiresistens.</title>
        <authorList>
            <person name="Zhu W."/>
            <person name="Wang G."/>
        </authorList>
    </citation>
    <scope>NUCLEOTIDE SEQUENCE [LARGE SCALE GENOMIC DNA]</scope>
    <source>
        <strain evidence="2 3">SB22</strain>
    </source>
</reference>
<evidence type="ECO:0000256" key="1">
    <source>
        <dbReference type="SAM" id="Phobius"/>
    </source>
</evidence>
<accession>W9GXU1</accession>
<comment type="caution">
    <text evidence="2">The sequence shown here is derived from an EMBL/GenBank/DDBJ whole genome shotgun (WGS) entry which is preliminary data.</text>
</comment>
<keyword evidence="1" id="KW-1133">Transmembrane helix</keyword>
<dbReference type="AlphaFoldDB" id="W9GXU1"/>
<keyword evidence="1" id="KW-0812">Transmembrane</keyword>
<evidence type="ECO:0000313" key="3">
    <source>
        <dbReference type="Proteomes" id="UP000019486"/>
    </source>
</evidence>
<dbReference type="STRING" id="1385369.N825_11205"/>
<sequence length="79" mass="8522">MSGRRPPEPYGRAGGDRLIALFLLALVLFNPPLLAAFGAPATLFGWPSLPIYIFGVWLAIIALIALAMERKGRDGDDRG</sequence>
<dbReference type="RefSeq" id="WP_051512683.1">
    <property type="nucleotide sequence ID" value="NZ_AVFL01000016.1"/>
</dbReference>
<keyword evidence="3" id="KW-1185">Reference proteome</keyword>